<dbReference type="OrthoDB" id="7356080at2"/>
<dbReference type="CDD" id="cd04301">
    <property type="entry name" value="NAT_SF"/>
    <property type="match status" value="1"/>
</dbReference>
<dbReference type="Pfam" id="PF00583">
    <property type="entry name" value="Acetyltransf_1"/>
    <property type="match status" value="1"/>
</dbReference>
<protein>
    <submittedName>
        <fullName evidence="4">GNAT family N-acetyltransferase</fullName>
    </submittedName>
</protein>
<keyword evidence="1 4" id="KW-0808">Transferase</keyword>
<evidence type="ECO:0000313" key="4">
    <source>
        <dbReference type="EMBL" id="TPD66051.1"/>
    </source>
</evidence>
<dbReference type="AlphaFoldDB" id="A0A501Q2A0"/>
<dbReference type="GO" id="GO:0016747">
    <property type="term" value="F:acyltransferase activity, transferring groups other than amino-acyl groups"/>
    <property type="evidence" value="ECO:0007669"/>
    <property type="project" value="InterPro"/>
</dbReference>
<dbReference type="RefSeq" id="WP_140002875.1">
    <property type="nucleotide sequence ID" value="NZ_VFJE01000056.1"/>
</dbReference>
<dbReference type="EMBL" id="VFJE01000056">
    <property type="protein sequence ID" value="TPD66051.1"/>
    <property type="molecule type" value="Genomic_DNA"/>
</dbReference>
<keyword evidence="5" id="KW-1185">Reference proteome</keyword>
<dbReference type="InterPro" id="IPR000182">
    <property type="entry name" value="GNAT_dom"/>
</dbReference>
<sequence>MKQFREAKLEDIPQIQKVRNSVKENTLSDPNLVTDQDCEDFLFSRGKGWVCEIDGKIVGFAIADLKDNNIWALFLHPDYEKQGIGKKLHHHMLDWYFSKTSQTVWLSTSPNTRAEAFYRKCGWKETGFYRKGEIKFEMTAEKWRKEQ</sequence>
<keyword evidence="2" id="KW-0012">Acyltransferase</keyword>
<dbReference type="PANTHER" id="PTHR43877">
    <property type="entry name" value="AMINOALKYLPHOSPHONATE N-ACETYLTRANSFERASE-RELATED-RELATED"/>
    <property type="match status" value="1"/>
</dbReference>
<dbReference type="PROSITE" id="PS51186">
    <property type="entry name" value="GNAT"/>
    <property type="match status" value="1"/>
</dbReference>
<dbReference type="Proteomes" id="UP000319175">
    <property type="component" value="Unassembled WGS sequence"/>
</dbReference>
<name>A0A501Q2A0_9FLAO</name>
<accession>A0A501Q2A0</accession>
<reference evidence="4 5" key="1">
    <citation type="submission" date="2019-06" db="EMBL/GenBank/DDBJ databases">
        <title>Flavobacterium sp. MaA-Y11 from geoumgang.</title>
        <authorList>
            <person name="Jeong S."/>
        </authorList>
    </citation>
    <scope>NUCLEOTIDE SEQUENCE [LARGE SCALE GENOMIC DNA]</scope>
    <source>
        <strain evidence="4 5">MaA-Y11</strain>
    </source>
</reference>
<dbReference type="InterPro" id="IPR016181">
    <property type="entry name" value="Acyl_CoA_acyltransferase"/>
</dbReference>
<dbReference type="SUPFAM" id="SSF55729">
    <property type="entry name" value="Acyl-CoA N-acyltransferases (Nat)"/>
    <property type="match status" value="1"/>
</dbReference>
<comment type="caution">
    <text evidence="4">The sequence shown here is derived from an EMBL/GenBank/DDBJ whole genome shotgun (WGS) entry which is preliminary data.</text>
</comment>
<organism evidence="4 5">
    <name type="scientific">Flavobacterium microcysteis</name>
    <dbReference type="NCBI Taxonomy" id="2596891"/>
    <lineage>
        <taxon>Bacteria</taxon>
        <taxon>Pseudomonadati</taxon>
        <taxon>Bacteroidota</taxon>
        <taxon>Flavobacteriia</taxon>
        <taxon>Flavobacteriales</taxon>
        <taxon>Flavobacteriaceae</taxon>
        <taxon>Flavobacterium</taxon>
    </lineage>
</organism>
<evidence type="ECO:0000259" key="3">
    <source>
        <dbReference type="PROSITE" id="PS51186"/>
    </source>
</evidence>
<dbReference type="InterPro" id="IPR050832">
    <property type="entry name" value="Bact_Acetyltransf"/>
</dbReference>
<evidence type="ECO:0000256" key="2">
    <source>
        <dbReference type="ARBA" id="ARBA00023315"/>
    </source>
</evidence>
<evidence type="ECO:0000313" key="5">
    <source>
        <dbReference type="Proteomes" id="UP000319175"/>
    </source>
</evidence>
<gene>
    <name evidence="4" type="ORF">FJA49_17920</name>
</gene>
<proteinExistence type="predicted"/>
<reference evidence="4 5" key="2">
    <citation type="submission" date="2019-06" db="EMBL/GenBank/DDBJ databases">
        <authorList>
            <person name="Seo Y."/>
        </authorList>
    </citation>
    <scope>NUCLEOTIDE SEQUENCE [LARGE SCALE GENOMIC DNA]</scope>
    <source>
        <strain evidence="4 5">MaA-Y11</strain>
    </source>
</reference>
<dbReference type="Gene3D" id="3.40.630.30">
    <property type="match status" value="1"/>
</dbReference>
<evidence type="ECO:0000256" key="1">
    <source>
        <dbReference type="ARBA" id="ARBA00022679"/>
    </source>
</evidence>
<feature type="domain" description="N-acetyltransferase" evidence="3">
    <location>
        <begin position="2"/>
        <end position="141"/>
    </location>
</feature>